<dbReference type="GO" id="GO:0005524">
    <property type="term" value="F:ATP binding"/>
    <property type="evidence" value="ECO:0007669"/>
    <property type="project" value="UniProtKB-KW"/>
</dbReference>
<dbReference type="InterPro" id="IPR027417">
    <property type="entry name" value="P-loop_NTPase"/>
</dbReference>
<sequence>MGKRVISGLAGAGVPSLTAMRHVAFMTVGENIALGRKMNTLKCPNLNAFQTLHGDTGPLEKRPSGVYPIRQPYCQLEVVINWDSIGVKAFTLSTSGHIPQGSEGGVMDILGQPQQSQGSTATCVKKPTHGMQEANVKIVKTWGGIRRVGGISHTMETSRAAPPSLSSSLEDTVVGSDQCSSSGSDSLTGINTPLNDENTVMASRSASPASSCAQTVSAPAREGATFAPSIDAAERAQSEVRPEGIHRPTKESDGISFWRFLFLLGLAFLAGMIVGSWPHHECKSRYPDIVYSPARAMQEYRAVRFDGDIQTINPYKGPPSKALDEAWKALYDVGPLLVDKKELEAIGKESMELPSRPGKHLAKLAVFHQLHCLDYVRRYVHREHYRIDDSHATVSGIDHADHCIDMIRQALSCSADPTLITFSQKSPVVEVEADFSATHACTNFEKVHGWAKDQAINMTEEIIRNPRPFRDAVLILLTGYPCSGLTYRARQLATLFEALQSSLPATSKSRYKIHIVTSHDEAHPRTVYDNAKSEKQARAVVYARVKRLLGRDSIVIVDGMNYIKGWRYQLWCESKEARTTSCVVHVGTPIDQCISTNEARLKRKREMSETCTEQPEPVSVEPDEKKKTESGDDPAPKNTEIETDEEPYPPELLTNLIYRYEEPSTASRWDKPLFTVPRDDTTPPVEDIWFAITGQQITKDETKIGPSGLFTQTDAEQDEANSTAGALSTTTAAKKTSLQRPTSTRPKIVPHQATAAPPKTDPTALYVIEKTTSEIISTIRKYSLENRSPSSSTYLANPQAPGITIPIPSTQTSVYIPASTVASAPTDDLAGVGGVLTLPRLQRLRRQWVGMNRAFAGHGHGMGQGKLNEEEVGEAFVRFLNAEFEGMTEF</sequence>
<keyword evidence="1" id="KW-0547">Nucleotide-binding</keyword>
<feature type="compositionally biased region" description="Low complexity" evidence="5">
    <location>
        <begin position="160"/>
        <end position="186"/>
    </location>
</feature>
<evidence type="ECO:0000313" key="8">
    <source>
        <dbReference type="Proteomes" id="UP000243519"/>
    </source>
</evidence>
<organism evidence="7 8">
    <name type="scientific">Trichophyton violaceum</name>
    <dbReference type="NCBI Taxonomy" id="34388"/>
    <lineage>
        <taxon>Eukaryota</taxon>
        <taxon>Fungi</taxon>
        <taxon>Dikarya</taxon>
        <taxon>Ascomycota</taxon>
        <taxon>Pezizomycotina</taxon>
        <taxon>Eurotiomycetes</taxon>
        <taxon>Eurotiomycetidae</taxon>
        <taxon>Onygenales</taxon>
        <taxon>Arthrodermataceae</taxon>
        <taxon>Trichophyton</taxon>
    </lineage>
</organism>
<accession>A0A178FB53</accession>
<dbReference type="SUPFAM" id="SSF52540">
    <property type="entry name" value="P-loop containing nucleoside triphosphate hydrolases"/>
    <property type="match status" value="1"/>
</dbReference>
<dbReference type="PANTHER" id="PTHR12435">
    <property type="match status" value="1"/>
</dbReference>
<evidence type="ECO:0000256" key="5">
    <source>
        <dbReference type="SAM" id="MobiDB-lite"/>
    </source>
</evidence>
<comment type="similarity">
    <text evidence="3">Belongs to the KTI12 family.</text>
</comment>
<evidence type="ECO:0000256" key="2">
    <source>
        <dbReference type="ARBA" id="ARBA00022840"/>
    </source>
</evidence>
<gene>
    <name evidence="7" type="ORF">A7D00_6726</name>
</gene>
<feature type="region of interest" description="Disordered" evidence="5">
    <location>
        <begin position="604"/>
        <end position="650"/>
    </location>
</feature>
<feature type="transmembrane region" description="Helical" evidence="6">
    <location>
        <begin position="257"/>
        <end position="277"/>
    </location>
</feature>
<keyword evidence="8" id="KW-1185">Reference proteome</keyword>
<dbReference type="InterPro" id="IPR013641">
    <property type="entry name" value="KTI12/PSTK"/>
</dbReference>
<comment type="caution">
    <text evidence="7">The sequence shown here is derived from an EMBL/GenBank/DDBJ whole genome shotgun (WGS) entry which is preliminary data.</text>
</comment>
<dbReference type="EMBL" id="LHPN01000015">
    <property type="protein sequence ID" value="OAL69264.1"/>
    <property type="molecule type" value="Genomic_DNA"/>
</dbReference>
<name>A0A178FB53_TRIVO</name>
<dbReference type="Proteomes" id="UP000243519">
    <property type="component" value="Unassembled WGS sequence"/>
</dbReference>
<feature type="region of interest" description="Disordered" evidence="5">
    <location>
        <begin position="715"/>
        <end position="759"/>
    </location>
</feature>
<keyword evidence="6" id="KW-0812">Transmembrane</keyword>
<evidence type="ECO:0000313" key="7">
    <source>
        <dbReference type="EMBL" id="OAL69264.1"/>
    </source>
</evidence>
<proteinExistence type="inferred from homology"/>
<keyword evidence="2" id="KW-0067">ATP-binding</keyword>
<dbReference type="Gene3D" id="3.40.50.300">
    <property type="entry name" value="P-loop containing nucleotide triphosphate hydrolases"/>
    <property type="match status" value="1"/>
</dbReference>
<protein>
    <submittedName>
        <fullName evidence="7">Uncharacterized protein</fullName>
    </submittedName>
</protein>
<evidence type="ECO:0000256" key="4">
    <source>
        <dbReference type="ARBA" id="ARBA00035112"/>
    </source>
</evidence>
<reference evidence="7 8" key="1">
    <citation type="submission" date="2016-05" db="EMBL/GenBank/DDBJ databases">
        <title>Genome sequencing of Trichophyton violaceum CMCC(F)T3l isolated from hair.</title>
        <authorList>
            <person name="Zhan P."/>
            <person name="Tao Y."/>
            <person name="Liu W."/>
        </authorList>
    </citation>
    <scope>NUCLEOTIDE SEQUENCE [LARGE SCALE GENOMIC DNA]</scope>
    <source>
        <strain evidence="8">CMCC(F)T3l</strain>
    </source>
</reference>
<dbReference type="InterPro" id="IPR021765">
    <property type="entry name" value="UstYa-like"/>
</dbReference>
<dbReference type="OrthoDB" id="9972657at2759"/>
<feature type="compositionally biased region" description="Low complexity" evidence="5">
    <location>
        <begin position="720"/>
        <end position="738"/>
    </location>
</feature>
<dbReference type="GO" id="GO:0043386">
    <property type="term" value="P:mycotoxin biosynthetic process"/>
    <property type="evidence" value="ECO:0007669"/>
    <property type="project" value="InterPro"/>
</dbReference>
<dbReference type="AlphaFoldDB" id="A0A178FB53"/>
<keyword evidence="6" id="KW-1133">Transmembrane helix</keyword>
<feature type="region of interest" description="Disordered" evidence="5">
    <location>
        <begin position="156"/>
        <end position="192"/>
    </location>
</feature>
<dbReference type="Pfam" id="PF08433">
    <property type="entry name" value="KTI12"/>
    <property type="match status" value="1"/>
</dbReference>
<dbReference type="Pfam" id="PF11807">
    <property type="entry name" value="UstYa"/>
    <property type="match status" value="1"/>
</dbReference>
<comment type="similarity">
    <text evidence="4">Belongs to the ustYa family.</text>
</comment>
<evidence type="ECO:0000256" key="6">
    <source>
        <dbReference type="SAM" id="Phobius"/>
    </source>
</evidence>
<keyword evidence="6" id="KW-0472">Membrane</keyword>
<evidence type="ECO:0000256" key="1">
    <source>
        <dbReference type="ARBA" id="ARBA00022741"/>
    </source>
</evidence>
<evidence type="ECO:0000256" key="3">
    <source>
        <dbReference type="ARBA" id="ARBA00025768"/>
    </source>
</evidence>